<keyword evidence="3" id="KW-1185">Reference proteome</keyword>
<reference evidence="2 3" key="1">
    <citation type="submission" date="2019-04" db="EMBL/GenBank/DDBJ databases">
        <title>Flavobacterium sp. strain DS2-A Genome sequencing and assembly.</title>
        <authorList>
            <person name="Kim I."/>
        </authorList>
    </citation>
    <scope>NUCLEOTIDE SEQUENCE [LARGE SCALE GENOMIC DNA]</scope>
    <source>
        <strain evidence="2 3">DS2-A</strain>
    </source>
</reference>
<dbReference type="PANTHER" id="PTHR12526">
    <property type="entry name" value="GLYCOSYLTRANSFERASE"/>
    <property type="match status" value="1"/>
</dbReference>
<gene>
    <name evidence="2" type="ORF">E4635_13405</name>
</gene>
<dbReference type="CDD" id="cd03801">
    <property type="entry name" value="GT4_PimA-like"/>
    <property type="match status" value="1"/>
</dbReference>
<comment type="caution">
    <text evidence="2">The sequence shown here is derived from an EMBL/GenBank/DDBJ whole genome shotgun (WGS) entry which is preliminary data.</text>
</comment>
<dbReference type="SUPFAM" id="SSF53756">
    <property type="entry name" value="UDP-Glycosyltransferase/glycogen phosphorylase"/>
    <property type="match status" value="1"/>
</dbReference>
<evidence type="ECO:0000259" key="1">
    <source>
        <dbReference type="Pfam" id="PF00534"/>
    </source>
</evidence>
<protein>
    <submittedName>
        <fullName evidence="2">Glycosyltransferase</fullName>
    </submittedName>
</protein>
<dbReference type="Gene3D" id="3.40.50.2000">
    <property type="entry name" value="Glycogen Phosphorylase B"/>
    <property type="match status" value="2"/>
</dbReference>
<feature type="domain" description="Glycosyl transferase family 1" evidence="1">
    <location>
        <begin position="167"/>
        <end position="318"/>
    </location>
</feature>
<dbReference type="RefSeq" id="WP_135527204.1">
    <property type="nucleotide sequence ID" value="NZ_SRLH01000007.1"/>
</dbReference>
<evidence type="ECO:0000313" key="3">
    <source>
        <dbReference type="Proteomes" id="UP000297407"/>
    </source>
</evidence>
<dbReference type="Pfam" id="PF00534">
    <property type="entry name" value="Glycos_transf_1"/>
    <property type="match status" value="1"/>
</dbReference>
<accession>A0A4Z0L5D1</accession>
<dbReference type="EMBL" id="SRLH01000007">
    <property type="protein sequence ID" value="TGD57158.1"/>
    <property type="molecule type" value="Genomic_DNA"/>
</dbReference>
<sequence length="342" mass="38370">MEKIIIHHRSSHHASNSGYGRLIDYMDAATIPSGKNSLPYKITKFVSKRADQKSGMYDSTSVIKDWELIRKLSFSKNRDRMVHFLNGERDIRYALIVKSLFSRTKVCATFHKPPEILSETIQNTQYLKKLDGAIAVGINQVDFLKNWLNSDKVAFIPHGVDTTFFTPGQSPKKENTILFVGQHLRDFEALNYAIPRLKEQIPGIKINAVLRRDFAHKIVANDAVTVFSGLDDESLRSLYQEAALLFLPLKNVTACNSILEAMACGLPIVSTDLEGNKGYVKNNSGVLVPANDNKALVDATLTLLRNKEGQIEMGQKARMESLSFEWEKVAGEISAFYDDLKS</sequence>
<organism evidence="2 3">
    <name type="scientific">Flavobacterium humi</name>
    <dbReference type="NCBI Taxonomy" id="2562683"/>
    <lineage>
        <taxon>Bacteria</taxon>
        <taxon>Pseudomonadati</taxon>
        <taxon>Bacteroidota</taxon>
        <taxon>Flavobacteriia</taxon>
        <taxon>Flavobacteriales</taxon>
        <taxon>Flavobacteriaceae</taxon>
        <taxon>Flavobacterium</taxon>
    </lineage>
</organism>
<keyword evidence="2" id="KW-0808">Transferase</keyword>
<dbReference type="GO" id="GO:0016757">
    <property type="term" value="F:glycosyltransferase activity"/>
    <property type="evidence" value="ECO:0007669"/>
    <property type="project" value="InterPro"/>
</dbReference>
<dbReference type="Proteomes" id="UP000297407">
    <property type="component" value="Unassembled WGS sequence"/>
</dbReference>
<evidence type="ECO:0000313" key="2">
    <source>
        <dbReference type="EMBL" id="TGD57158.1"/>
    </source>
</evidence>
<dbReference type="OrthoDB" id="1522162at2"/>
<dbReference type="InterPro" id="IPR001296">
    <property type="entry name" value="Glyco_trans_1"/>
</dbReference>
<proteinExistence type="predicted"/>
<dbReference type="AlphaFoldDB" id="A0A4Z0L5D1"/>
<name>A0A4Z0L5D1_9FLAO</name>